<dbReference type="InterPro" id="IPR008972">
    <property type="entry name" value="Cupredoxin"/>
</dbReference>
<name>M8B2B7_AEGTA</name>
<dbReference type="PANTHER" id="PTHR33021:SF213">
    <property type="entry name" value="OS12G0454600 PROTEIN"/>
    <property type="match status" value="1"/>
</dbReference>
<organism evidence="1">
    <name type="scientific">Aegilops tauschii</name>
    <name type="common">Tausch's goatgrass</name>
    <name type="synonym">Aegilops squarrosa</name>
    <dbReference type="NCBI Taxonomy" id="37682"/>
    <lineage>
        <taxon>Eukaryota</taxon>
        <taxon>Viridiplantae</taxon>
        <taxon>Streptophyta</taxon>
        <taxon>Embryophyta</taxon>
        <taxon>Tracheophyta</taxon>
        <taxon>Spermatophyta</taxon>
        <taxon>Magnoliopsida</taxon>
        <taxon>Liliopsida</taxon>
        <taxon>Poales</taxon>
        <taxon>Poaceae</taxon>
        <taxon>BOP clade</taxon>
        <taxon>Pooideae</taxon>
        <taxon>Triticodae</taxon>
        <taxon>Triticeae</taxon>
        <taxon>Triticinae</taxon>
        <taxon>Aegilops</taxon>
    </lineage>
</organism>
<dbReference type="Gene3D" id="2.60.40.420">
    <property type="entry name" value="Cupredoxins - blue copper proteins"/>
    <property type="match status" value="1"/>
</dbReference>
<proteinExistence type="predicted"/>
<dbReference type="InterPro" id="IPR039391">
    <property type="entry name" value="Phytocyanin-like"/>
</dbReference>
<sequence>MARLLPAAALAAVAALAVLASPATAQDEPSALPAPLAYMNHTVGGPDGWFFNATSNTTSGNYSSWVAGETFYLGDYLSTSNLNQLLLQFASASFCGTVPVAQCALPIFFLPVFKTNDNSSVVVTSNSTTYSLCDPSEDDGLETYIYSGGVGGLEETDAISVPLLYEGTNYFFSEADGGVQCQQGMRFQIKVAHGHGLPPALAHLPSPSPKEGVLAPPPKEGVLAPPPAGSAFSVSQGPVAASARAGAGTASDYTDGNNAGCRAVGSRFLGVAIVVSLAFLVAP</sequence>
<dbReference type="PROSITE" id="PS51485">
    <property type="entry name" value="PHYTOCYANIN"/>
    <property type="match status" value="1"/>
</dbReference>
<dbReference type="AlphaFoldDB" id="M8B2B7"/>
<evidence type="ECO:0000313" key="1">
    <source>
        <dbReference type="EnsemblPlants" id="EMT08146"/>
    </source>
</evidence>
<protein>
    <submittedName>
        <fullName evidence="1">Uncharacterized protein</fullName>
    </submittedName>
</protein>
<reference evidence="1" key="1">
    <citation type="submission" date="2015-06" db="UniProtKB">
        <authorList>
            <consortium name="EnsemblPlants"/>
        </authorList>
    </citation>
    <scope>IDENTIFICATION</scope>
</reference>
<dbReference type="GO" id="GO:0009055">
    <property type="term" value="F:electron transfer activity"/>
    <property type="evidence" value="ECO:0007669"/>
    <property type="project" value="InterPro"/>
</dbReference>
<dbReference type="PANTHER" id="PTHR33021">
    <property type="entry name" value="BLUE COPPER PROTEIN"/>
    <property type="match status" value="1"/>
</dbReference>
<dbReference type="EnsemblPlants" id="EMT08146">
    <property type="protein sequence ID" value="EMT08146"/>
    <property type="gene ID" value="F775_07029"/>
</dbReference>
<dbReference type="SUPFAM" id="SSF49503">
    <property type="entry name" value="Cupredoxins"/>
    <property type="match status" value="1"/>
</dbReference>
<dbReference type="InterPro" id="IPR003245">
    <property type="entry name" value="Phytocyanin_dom"/>
</dbReference>
<dbReference type="GO" id="GO:0005886">
    <property type="term" value="C:plasma membrane"/>
    <property type="evidence" value="ECO:0007669"/>
    <property type="project" value="TreeGrafter"/>
</dbReference>
<accession>M8B2B7</accession>